<dbReference type="EMBL" id="AZBU02000009">
    <property type="protein sequence ID" value="TKR65528.1"/>
    <property type="molecule type" value="Genomic_DNA"/>
</dbReference>
<keyword evidence="2" id="KW-1185">Reference proteome</keyword>
<evidence type="ECO:0000313" key="2">
    <source>
        <dbReference type="Proteomes" id="UP000298663"/>
    </source>
</evidence>
<protein>
    <submittedName>
        <fullName evidence="1">Uncharacterized protein</fullName>
    </submittedName>
</protein>
<gene>
    <name evidence="1" type="ORF">L596_025919</name>
</gene>
<sequence length="139" mass="15711">MRQTAGLTNKFCRLGLRLEKNLKGGPSVRAIIRKRQLVARRMLPSLLLQDSPLTQQLQQSSSPKLHHPRVDCTCSNRLLFHLFQDPRGFSRSCSHAPVNCPIDVAKPPNFKNAFEMAKLACFCGLLKDPKWHEGGRFCS</sequence>
<name>A0A4U5M984_STECR</name>
<dbReference type="Proteomes" id="UP000298663">
    <property type="component" value="Unassembled WGS sequence"/>
</dbReference>
<reference evidence="1 2" key="2">
    <citation type="journal article" date="2019" name="G3 (Bethesda)">
        <title>Hybrid Assembly of the Genome of the Entomopathogenic Nematode Steinernema carpocapsae Identifies the X-Chromosome.</title>
        <authorList>
            <person name="Serra L."/>
            <person name="Macchietto M."/>
            <person name="Macias-Munoz A."/>
            <person name="McGill C.J."/>
            <person name="Rodriguez I.M."/>
            <person name="Rodriguez B."/>
            <person name="Murad R."/>
            <person name="Mortazavi A."/>
        </authorList>
    </citation>
    <scope>NUCLEOTIDE SEQUENCE [LARGE SCALE GENOMIC DNA]</scope>
    <source>
        <strain evidence="1 2">ALL</strain>
    </source>
</reference>
<evidence type="ECO:0000313" key="1">
    <source>
        <dbReference type="EMBL" id="TKR65528.1"/>
    </source>
</evidence>
<organism evidence="1 2">
    <name type="scientific">Steinernema carpocapsae</name>
    <name type="common">Entomopathogenic nematode</name>
    <dbReference type="NCBI Taxonomy" id="34508"/>
    <lineage>
        <taxon>Eukaryota</taxon>
        <taxon>Metazoa</taxon>
        <taxon>Ecdysozoa</taxon>
        <taxon>Nematoda</taxon>
        <taxon>Chromadorea</taxon>
        <taxon>Rhabditida</taxon>
        <taxon>Tylenchina</taxon>
        <taxon>Panagrolaimomorpha</taxon>
        <taxon>Strongyloidoidea</taxon>
        <taxon>Steinernematidae</taxon>
        <taxon>Steinernema</taxon>
    </lineage>
</organism>
<comment type="caution">
    <text evidence="1">The sequence shown here is derived from an EMBL/GenBank/DDBJ whole genome shotgun (WGS) entry which is preliminary data.</text>
</comment>
<reference evidence="1 2" key="1">
    <citation type="journal article" date="2015" name="Genome Biol.">
        <title>Comparative genomics of Steinernema reveals deeply conserved gene regulatory networks.</title>
        <authorList>
            <person name="Dillman A.R."/>
            <person name="Macchietto M."/>
            <person name="Porter C.F."/>
            <person name="Rogers A."/>
            <person name="Williams B."/>
            <person name="Antoshechkin I."/>
            <person name="Lee M.M."/>
            <person name="Goodwin Z."/>
            <person name="Lu X."/>
            <person name="Lewis E.E."/>
            <person name="Goodrich-Blair H."/>
            <person name="Stock S.P."/>
            <person name="Adams B.J."/>
            <person name="Sternberg P.W."/>
            <person name="Mortazavi A."/>
        </authorList>
    </citation>
    <scope>NUCLEOTIDE SEQUENCE [LARGE SCALE GENOMIC DNA]</scope>
    <source>
        <strain evidence="1 2">ALL</strain>
    </source>
</reference>
<proteinExistence type="predicted"/>
<accession>A0A4U5M984</accession>
<dbReference type="AlphaFoldDB" id="A0A4U5M984"/>